<protein>
    <recommendedName>
        <fullName evidence="1">Nucleoplasmin-like domain-containing protein</fullName>
    </recommendedName>
</protein>
<gene>
    <name evidence="2" type="ORF">LSAT_V11C900459580</name>
</gene>
<keyword evidence="3" id="KW-1185">Reference proteome</keyword>
<evidence type="ECO:0000313" key="2">
    <source>
        <dbReference type="EMBL" id="KAJ0184880.1"/>
    </source>
</evidence>
<reference evidence="2 3" key="1">
    <citation type="journal article" date="2017" name="Nat. Commun.">
        <title>Genome assembly with in vitro proximity ligation data and whole-genome triplication in lettuce.</title>
        <authorList>
            <person name="Reyes-Chin-Wo S."/>
            <person name="Wang Z."/>
            <person name="Yang X."/>
            <person name="Kozik A."/>
            <person name="Arikit S."/>
            <person name="Song C."/>
            <person name="Xia L."/>
            <person name="Froenicke L."/>
            <person name="Lavelle D.O."/>
            <person name="Truco M.J."/>
            <person name="Xia R."/>
            <person name="Zhu S."/>
            <person name="Xu C."/>
            <person name="Xu H."/>
            <person name="Xu X."/>
            <person name="Cox K."/>
            <person name="Korf I."/>
            <person name="Meyers B.C."/>
            <person name="Michelmore R.W."/>
        </authorList>
    </citation>
    <scope>NUCLEOTIDE SEQUENCE [LARGE SCALE GENOMIC DNA]</scope>
    <source>
        <strain evidence="3">cv. Salinas</strain>
        <tissue evidence="2">Seedlings</tissue>
    </source>
</reference>
<comment type="caution">
    <text evidence="2">The sequence shown here is derived from an EMBL/GenBank/DDBJ whole genome shotgun (WGS) entry which is preliminary data.</text>
</comment>
<feature type="domain" description="Nucleoplasmin-like" evidence="1">
    <location>
        <begin position="5"/>
        <end position="86"/>
    </location>
</feature>
<dbReference type="AlphaFoldDB" id="A0A9R1UD05"/>
<dbReference type="Proteomes" id="UP000235145">
    <property type="component" value="Unassembled WGS sequence"/>
</dbReference>
<dbReference type="Pfam" id="PF17800">
    <property type="entry name" value="NPL"/>
    <property type="match status" value="1"/>
</dbReference>
<dbReference type="EMBL" id="NBSK02000009">
    <property type="protein sequence ID" value="KAJ0184880.1"/>
    <property type="molecule type" value="Genomic_DNA"/>
</dbReference>
<organism evidence="2 3">
    <name type="scientific">Lactuca sativa</name>
    <name type="common">Garden lettuce</name>
    <dbReference type="NCBI Taxonomy" id="4236"/>
    <lineage>
        <taxon>Eukaryota</taxon>
        <taxon>Viridiplantae</taxon>
        <taxon>Streptophyta</taxon>
        <taxon>Embryophyta</taxon>
        <taxon>Tracheophyta</taxon>
        <taxon>Spermatophyta</taxon>
        <taxon>Magnoliopsida</taxon>
        <taxon>eudicotyledons</taxon>
        <taxon>Gunneridae</taxon>
        <taxon>Pentapetalae</taxon>
        <taxon>asterids</taxon>
        <taxon>campanulids</taxon>
        <taxon>Asterales</taxon>
        <taxon>Asteraceae</taxon>
        <taxon>Cichorioideae</taxon>
        <taxon>Cichorieae</taxon>
        <taxon>Lactucinae</taxon>
        <taxon>Lactuca</taxon>
    </lineage>
</organism>
<name>A0A9R1UD05_LACSA</name>
<proteinExistence type="predicted"/>
<dbReference type="InterPro" id="IPR041232">
    <property type="entry name" value="NPL"/>
</dbReference>
<sequence length="102" mass="11729">MDDSEVKTGESVDVVVEEGSILQFVQANFGEVKEDTEDESVCLHITFDNKKKKKKKIVVGSLHPKRCPQLQFMLCLNKNFQISHNGKHVSFYCYGTKHNNRR</sequence>
<evidence type="ECO:0000259" key="1">
    <source>
        <dbReference type="Pfam" id="PF17800"/>
    </source>
</evidence>
<accession>A0A9R1UD05</accession>
<evidence type="ECO:0000313" key="3">
    <source>
        <dbReference type="Proteomes" id="UP000235145"/>
    </source>
</evidence>